<name>A0A820JSM5_9BILA</name>
<sequence>GNIPAGDDDPILPPSASLGQQSTASIIGGSQPNPSATPSLGAEGMGTNLQEMGRLLQENPEQLQVLKQRLQTEHPQIAQMIDDNPQAFLDLIRQASAD</sequence>
<evidence type="ECO:0000256" key="1">
    <source>
        <dbReference type="SAM" id="MobiDB-lite"/>
    </source>
</evidence>
<feature type="compositionally biased region" description="Acidic residues" evidence="1">
    <location>
        <begin position="1"/>
        <end position="10"/>
    </location>
</feature>
<dbReference type="GO" id="GO:0043161">
    <property type="term" value="P:proteasome-mediated ubiquitin-dependent protein catabolic process"/>
    <property type="evidence" value="ECO:0007669"/>
    <property type="project" value="InterPro"/>
</dbReference>
<reference evidence="3" key="1">
    <citation type="submission" date="2021-02" db="EMBL/GenBank/DDBJ databases">
        <authorList>
            <person name="Nowell W R."/>
        </authorList>
    </citation>
    <scope>NUCLEOTIDE SEQUENCE</scope>
</reference>
<feature type="non-terminal residue" evidence="3">
    <location>
        <position position="1"/>
    </location>
</feature>
<dbReference type="GO" id="GO:0003684">
    <property type="term" value="F:damaged DNA binding"/>
    <property type="evidence" value="ECO:0007669"/>
    <property type="project" value="InterPro"/>
</dbReference>
<feature type="region of interest" description="Disordered" evidence="1">
    <location>
        <begin position="1"/>
        <end position="46"/>
    </location>
</feature>
<gene>
    <name evidence="3" type="ORF">OXD698_LOCUS47583</name>
</gene>
<dbReference type="InterPro" id="IPR036353">
    <property type="entry name" value="XPC-bd_sf"/>
</dbReference>
<feature type="domain" description="XPC-binding" evidence="2">
    <location>
        <begin position="49"/>
        <end position="94"/>
    </location>
</feature>
<dbReference type="EMBL" id="CAJOAZ010018701">
    <property type="protein sequence ID" value="CAF4328912.1"/>
    <property type="molecule type" value="Genomic_DNA"/>
</dbReference>
<dbReference type="SUPFAM" id="SSF101238">
    <property type="entry name" value="XPC-binding domain"/>
    <property type="match status" value="1"/>
</dbReference>
<dbReference type="GO" id="GO:0006289">
    <property type="term" value="P:nucleotide-excision repair"/>
    <property type="evidence" value="ECO:0007669"/>
    <property type="project" value="InterPro"/>
</dbReference>
<dbReference type="Pfam" id="PF09280">
    <property type="entry name" value="XPC-binding"/>
    <property type="match status" value="1"/>
</dbReference>
<evidence type="ECO:0000259" key="2">
    <source>
        <dbReference type="Pfam" id="PF09280"/>
    </source>
</evidence>
<protein>
    <recommendedName>
        <fullName evidence="2">XPC-binding domain-containing protein</fullName>
    </recommendedName>
</protein>
<evidence type="ECO:0000313" key="3">
    <source>
        <dbReference type="EMBL" id="CAF4328912.1"/>
    </source>
</evidence>
<organism evidence="3 4">
    <name type="scientific">Adineta steineri</name>
    <dbReference type="NCBI Taxonomy" id="433720"/>
    <lineage>
        <taxon>Eukaryota</taxon>
        <taxon>Metazoa</taxon>
        <taxon>Spiralia</taxon>
        <taxon>Gnathifera</taxon>
        <taxon>Rotifera</taxon>
        <taxon>Eurotatoria</taxon>
        <taxon>Bdelloidea</taxon>
        <taxon>Adinetida</taxon>
        <taxon>Adinetidae</taxon>
        <taxon>Adineta</taxon>
    </lineage>
</organism>
<dbReference type="AlphaFoldDB" id="A0A820JSM5"/>
<evidence type="ECO:0000313" key="4">
    <source>
        <dbReference type="Proteomes" id="UP000663844"/>
    </source>
</evidence>
<feature type="non-terminal residue" evidence="3">
    <location>
        <position position="98"/>
    </location>
</feature>
<comment type="caution">
    <text evidence="3">The sequence shown here is derived from an EMBL/GenBank/DDBJ whole genome shotgun (WGS) entry which is preliminary data.</text>
</comment>
<feature type="compositionally biased region" description="Polar residues" evidence="1">
    <location>
        <begin position="17"/>
        <end position="38"/>
    </location>
</feature>
<proteinExistence type="predicted"/>
<dbReference type="InterPro" id="IPR015360">
    <property type="entry name" value="XPC-bd"/>
</dbReference>
<accession>A0A820JSM5</accession>
<dbReference type="Proteomes" id="UP000663844">
    <property type="component" value="Unassembled WGS sequence"/>
</dbReference>
<dbReference type="Gene3D" id="1.10.10.540">
    <property type="entry name" value="XPC-binding domain"/>
    <property type="match status" value="1"/>
</dbReference>